<dbReference type="InterPro" id="IPR013320">
    <property type="entry name" value="ConA-like_dom_sf"/>
</dbReference>
<protein>
    <submittedName>
        <fullName evidence="8">Glycoside hydrolase family 32 protein</fullName>
    </submittedName>
</protein>
<dbReference type="AlphaFoldDB" id="A0A9P4J5Y6"/>
<dbReference type="SMART" id="SM00640">
    <property type="entry name" value="Glyco_32"/>
    <property type="match status" value="1"/>
</dbReference>
<comment type="caution">
    <text evidence="8">The sequence shown here is derived from an EMBL/GenBank/DDBJ whole genome shotgun (WGS) entry which is preliminary data.</text>
</comment>
<evidence type="ECO:0000259" key="6">
    <source>
        <dbReference type="Pfam" id="PF00251"/>
    </source>
</evidence>
<evidence type="ECO:0000256" key="5">
    <source>
        <dbReference type="SAM" id="SignalP"/>
    </source>
</evidence>
<dbReference type="PANTHER" id="PTHR42800:SF3">
    <property type="entry name" value="GLYCOSYL HYDROLASE FAMILY 32 N-TERMINAL DOMAIN-CONTAINING PROTEIN"/>
    <property type="match status" value="1"/>
</dbReference>
<dbReference type="Proteomes" id="UP000799439">
    <property type="component" value="Unassembled WGS sequence"/>
</dbReference>
<proteinExistence type="inferred from homology"/>
<dbReference type="Pfam" id="PF08244">
    <property type="entry name" value="Glyco_hydro_32C"/>
    <property type="match status" value="1"/>
</dbReference>
<keyword evidence="2 4" id="KW-0378">Hydrolase</keyword>
<evidence type="ECO:0000256" key="3">
    <source>
        <dbReference type="ARBA" id="ARBA00023295"/>
    </source>
</evidence>
<name>A0A9P4J5Y6_9PEZI</name>
<organism evidence="8 9">
    <name type="scientific">Myriangium duriaei CBS 260.36</name>
    <dbReference type="NCBI Taxonomy" id="1168546"/>
    <lineage>
        <taxon>Eukaryota</taxon>
        <taxon>Fungi</taxon>
        <taxon>Dikarya</taxon>
        <taxon>Ascomycota</taxon>
        <taxon>Pezizomycotina</taxon>
        <taxon>Dothideomycetes</taxon>
        <taxon>Dothideomycetidae</taxon>
        <taxon>Myriangiales</taxon>
        <taxon>Myriangiaceae</taxon>
        <taxon>Myriangium</taxon>
    </lineage>
</organism>
<evidence type="ECO:0000256" key="4">
    <source>
        <dbReference type="RuleBase" id="RU362110"/>
    </source>
</evidence>
<feature type="chain" id="PRO_5040215088" evidence="5">
    <location>
        <begin position="21"/>
        <end position="637"/>
    </location>
</feature>
<comment type="similarity">
    <text evidence="1 4">Belongs to the glycosyl hydrolase 32 family.</text>
</comment>
<evidence type="ECO:0000313" key="9">
    <source>
        <dbReference type="Proteomes" id="UP000799439"/>
    </source>
</evidence>
<gene>
    <name evidence="8" type="ORF">K461DRAFT_292298</name>
</gene>
<dbReference type="Pfam" id="PF00251">
    <property type="entry name" value="Glyco_hydro_32N"/>
    <property type="match status" value="1"/>
</dbReference>
<keyword evidence="5" id="KW-0732">Signal</keyword>
<keyword evidence="3 4" id="KW-0326">Glycosidase</keyword>
<reference evidence="8" key="1">
    <citation type="journal article" date="2020" name="Stud. Mycol.">
        <title>101 Dothideomycetes genomes: a test case for predicting lifestyles and emergence of pathogens.</title>
        <authorList>
            <person name="Haridas S."/>
            <person name="Albert R."/>
            <person name="Binder M."/>
            <person name="Bloem J."/>
            <person name="Labutti K."/>
            <person name="Salamov A."/>
            <person name="Andreopoulos B."/>
            <person name="Baker S."/>
            <person name="Barry K."/>
            <person name="Bills G."/>
            <person name="Bluhm B."/>
            <person name="Cannon C."/>
            <person name="Castanera R."/>
            <person name="Culley D."/>
            <person name="Daum C."/>
            <person name="Ezra D."/>
            <person name="Gonzalez J."/>
            <person name="Henrissat B."/>
            <person name="Kuo A."/>
            <person name="Liang C."/>
            <person name="Lipzen A."/>
            <person name="Lutzoni F."/>
            <person name="Magnuson J."/>
            <person name="Mondo S."/>
            <person name="Nolan M."/>
            <person name="Ohm R."/>
            <person name="Pangilinan J."/>
            <person name="Park H.-J."/>
            <person name="Ramirez L."/>
            <person name="Alfaro M."/>
            <person name="Sun H."/>
            <person name="Tritt A."/>
            <person name="Yoshinaga Y."/>
            <person name="Zwiers L.-H."/>
            <person name="Turgeon B."/>
            <person name="Goodwin S."/>
            <person name="Spatafora J."/>
            <person name="Crous P."/>
            <person name="Grigoriev I."/>
        </authorList>
    </citation>
    <scope>NUCLEOTIDE SEQUENCE</scope>
    <source>
        <strain evidence="8">CBS 260.36</strain>
    </source>
</reference>
<feature type="domain" description="Glycosyl hydrolase family 32 N-terminal" evidence="6">
    <location>
        <begin position="45"/>
        <end position="400"/>
    </location>
</feature>
<dbReference type="GO" id="GO:0005737">
    <property type="term" value="C:cytoplasm"/>
    <property type="evidence" value="ECO:0007669"/>
    <property type="project" value="TreeGrafter"/>
</dbReference>
<evidence type="ECO:0000259" key="7">
    <source>
        <dbReference type="Pfam" id="PF08244"/>
    </source>
</evidence>
<dbReference type="InterPro" id="IPR013148">
    <property type="entry name" value="Glyco_hydro_32_N"/>
</dbReference>
<dbReference type="InterPro" id="IPR001362">
    <property type="entry name" value="Glyco_hydro_32"/>
</dbReference>
<dbReference type="InterPro" id="IPR023296">
    <property type="entry name" value="Glyco_hydro_beta-prop_sf"/>
</dbReference>
<dbReference type="InterPro" id="IPR013189">
    <property type="entry name" value="Glyco_hydro_32_C"/>
</dbReference>
<accession>A0A9P4J5Y6</accession>
<evidence type="ECO:0000256" key="2">
    <source>
        <dbReference type="ARBA" id="ARBA00022801"/>
    </source>
</evidence>
<sequence length="637" mass="70987">MRLNMVAAWWLGTFVAATAAVDLTAPMINSMANNSLFLRWRQTSHIIAPGGVMGDPCGFMYHPGQSLYHMFYGWHPQHVSYGNMTWGHIVSRDLITWTDVGDWRDDKSVAIAPVGQNRTYDGLGIFSGSTQPVNLQGQLDDSMTMFFTAAHYLPTSFLLPYTPGLESQNIATSRDGGITWQKHEKNPIIINPPGGWNITGFRDFFVEPMPFMDSILGQTEPHYYATFGSGIRGVGPRMPLYSAPASDLTNWTFLGALWEPHLNETLGTFFTTGTSGSNFEMTGIFPLVDDRGDVHYYANLGVEWLSEATQKGNYLSMYYEGVLSRRSNGSAEFKPISGGKADHGFVYPFASFNDTKVKRRLLIGLARDDSVTSTPKGAFSLFQQGYQNCFALIREVFVQTIRGIVNHDGLLGEVGPYTLTPETDGTFTARTLGYKPAMDVITGLRKGAREAVFTAGEFRQSRPLVSKGSLHSEFSAIITNPTGPCGFRIAVSPDGREYTTVSFNPHNNTVVVDRTYSSLISEFNSSPVEGYFRAFYIKKSDGSVAMEPIKWRIFLDGSLLEIFINDRFSLTTRIYPSLESSNGLGVYVSEGNSAFYQDLHYWSGLANVWPQRPLDSSSPLIWDSPQDTDNYKWWFGY</sequence>
<dbReference type="SUPFAM" id="SSF49899">
    <property type="entry name" value="Concanavalin A-like lectins/glucanases"/>
    <property type="match status" value="1"/>
</dbReference>
<dbReference type="SUPFAM" id="SSF75005">
    <property type="entry name" value="Arabinanase/levansucrase/invertase"/>
    <property type="match status" value="1"/>
</dbReference>
<keyword evidence="9" id="KW-1185">Reference proteome</keyword>
<evidence type="ECO:0000256" key="1">
    <source>
        <dbReference type="ARBA" id="ARBA00009902"/>
    </source>
</evidence>
<dbReference type="GO" id="GO:0004575">
    <property type="term" value="F:sucrose alpha-glucosidase activity"/>
    <property type="evidence" value="ECO:0007669"/>
    <property type="project" value="TreeGrafter"/>
</dbReference>
<dbReference type="CDD" id="cd18621">
    <property type="entry name" value="GH32_XdINV-like"/>
    <property type="match status" value="1"/>
</dbReference>
<dbReference type="Gene3D" id="2.115.10.20">
    <property type="entry name" value="Glycosyl hydrolase domain, family 43"/>
    <property type="match status" value="1"/>
</dbReference>
<dbReference type="GO" id="GO:0005987">
    <property type="term" value="P:sucrose catabolic process"/>
    <property type="evidence" value="ECO:0007669"/>
    <property type="project" value="TreeGrafter"/>
</dbReference>
<feature type="signal peptide" evidence="5">
    <location>
        <begin position="1"/>
        <end position="20"/>
    </location>
</feature>
<dbReference type="OrthoDB" id="202537at2759"/>
<dbReference type="PANTHER" id="PTHR42800">
    <property type="entry name" value="EXOINULINASE INUD (AFU_ORTHOLOGUE AFUA_5G00480)"/>
    <property type="match status" value="1"/>
</dbReference>
<feature type="domain" description="Glycosyl hydrolase family 32 C-terminal" evidence="7">
    <location>
        <begin position="463"/>
        <end position="603"/>
    </location>
</feature>
<dbReference type="Gene3D" id="2.60.120.560">
    <property type="entry name" value="Exo-inulinase, domain 1"/>
    <property type="match status" value="1"/>
</dbReference>
<dbReference type="EMBL" id="ML996083">
    <property type="protein sequence ID" value="KAF2155439.1"/>
    <property type="molecule type" value="Genomic_DNA"/>
</dbReference>
<evidence type="ECO:0000313" key="8">
    <source>
        <dbReference type="EMBL" id="KAF2155439.1"/>
    </source>
</evidence>